<keyword evidence="2" id="KW-1185">Reference proteome</keyword>
<dbReference type="HOGENOM" id="CLU_152445_0_1_5"/>
<dbReference type="Proteomes" id="UP000001364">
    <property type="component" value="Chromosome"/>
</dbReference>
<gene>
    <name evidence="1" type="primary">higB</name>
    <name evidence="1" type="ordered locus">CCNA_03133</name>
</gene>
<sequence length="98" mass="10750">MIEVVETETFKAWLAGLRDQQAKLVIGARLARLVRGLPGDLRPVGGGVSELRVHVGPGYRIYVARRADVVIVLLCGGDKSSQARDIEKARVIARSLEW</sequence>
<dbReference type="EMBL" id="CP001340">
    <property type="protein sequence ID" value="ACL96598.1"/>
    <property type="molecule type" value="Genomic_DNA"/>
</dbReference>
<dbReference type="InterPro" id="IPR014056">
    <property type="entry name" value="TypeIITA-like_toxin_pred"/>
</dbReference>
<dbReference type="RefSeq" id="YP_002518506.1">
    <property type="nucleotide sequence ID" value="NC_011916.1"/>
</dbReference>
<reference evidence="1 2" key="1">
    <citation type="journal article" date="2010" name="J. Bacteriol.">
        <title>The genetic basis of laboratory adaptation in Caulobacter crescentus.</title>
        <authorList>
            <person name="Marks M.E."/>
            <person name="Castro-Rojas C.M."/>
            <person name="Teiling C."/>
            <person name="Du L."/>
            <person name="Kapatral V."/>
            <person name="Walunas T.L."/>
            <person name="Crosson S."/>
        </authorList>
    </citation>
    <scope>NUCLEOTIDE SEQUENCE [LARGE SCALE GENOMIC DNA]</scope>
    <source>
        <strain evidence="2">NA1000 / CB15N</strain>
    </source>
</reference>
<dbReference type="PANTHER" id="PTHR41791">
    <property type="entry name" value="SSL7039 PROTEIN"/>
    <property type="match status" value="1"/>
</dbReference>
<dbReference type="PIRSF" id="PIRSF028744">
    <property type="entry name" value="Addict_mod_HI1419"/>
    <property type="match status" value="1"/>
</dbReference>
<dbReference type="GeneID" id="7330971"/>
<dbReference type="RefSeq" id="WP_012640638.1">
    <property type="nucleotide sequence ID" value="NC_011916.1"/>
</dbReference>
<dbReference type="PATRIC" id="fig|565050.3.peg.3059"/>
<name>A0A0H3CE12_CAUVN</name>
<evidence type="ECO:0000313" key="1">
    <source>
        <dbReference type="EMBL" id="ACL96598.1"/>
    </source>
</evidence>
<protein>
    <submittedName>
        <fullName evidence="1">Toxin protein higB</fullName>
    </submittedName>
</protein>
<dbReference type="NCBIfam" id="TIGR02683">
    <property type="entry name" value="upstrm_HI1419"/>
    <property type="match status" value="1"/>
</dbReference>
<organism evidence="1 2">
    <name type="scientific">Caulobacter vibrioides (strain NA1000 / CB15N)</name>
    <name type="common">Caulobacter crescentus</name>
    <dbReference type="NCBI Taxonomy" id="565050"/>
    <lineage>
        <taxon>Bacteria</taxon>
        <taxon>Pseudomonadati</taxon>
        <taxon>Pseudomonadota</taxon>
        <taxon>Alphaproteobacteria</taxon>
        <taxon>Caulobacterales</taxon>
        <taxon>Caulobacteraceae</taxon>
        <taxon>Caulobacter</taxon>
    </lineage>
</organism>
<dbReference type="OrthoDB" id="5296237at2"/>
<proteinExistence type="predicted"/>
<dbReference type="PANTHER" id="PTHR41791:SF1">
    <property type="entry name" value="SSL7039 PROTEIN"/>
    <property type="match status" value="1"/>
</dbReference>
<dbReference type="PhylomeDB" id="A0A0H3CE12"/>
<dbReference type="AlphaFoldDB" id="A0A0H3CE12"/>
<dbReference type="KEGG" id="ccs:CCNA_03133"/>
<evidence type="ECO:0000313" key="2">
    <source>
        <dbReference type="Proteomes" id="UP000001364"/>
    </source>
</evidence>
<accession>A0A0H3CE12</accession>